<evidence type="ECO:0000256" key="1">
    <source>
        <dbReference type="SAM" id="Phobius"/>
    </source>
</evidence>
<name>A0AAJ6N1P9_LACLL</name>
<keyword evidence="2" id="KW-0614">Plasmid</keyword>
<accession>A0AAJ6N1P9</accession>
<sequence length="173" mass="19785">MTNYIWLFPLLFIFHDLEEIIGLIPWTTAHQELLKEKAPLFLKLHQNLSIEGFAFAVLEEFIVVSVVSLLAVTTSLRFFSLLWLGGVIAYTVHLLFHILQSLSLKTYIPSLITSIICFPISVWLIRKCTILLQATPIELVVYSILGLLIVVVNLFFALRLGKIFSVWLSRKIN</sequence>
<protein>
    <submittedName>
        <fullName evidence="2">HXXEE domain-containing protein</fullName>
    </submittedName>
</protein>
<dbReference type="InterPro" id="IPR025671">
    <property type="entry name" value="HXXEE"/>
</dbReference>
<feature type="transmembrane region" description="Helical" evidence="1">
    <location>
        <begin position="78"/>
        <end position="99"/>
    </location>
</feature>
<keyword evidence="1" id="KW-0472">Membrane</keyword>
<organism evidence="2 3">
    <name type="scientific">Lactococcus lactis subsp. lactis</name>
    <name type="common">Streptococcus lactis</name>
    <dbReference type="NCBI Taxonomy" id="1360"/>
    <lineage>
        <taxon>Bacteria</taxon>
        <taxon>Bacillati</taxon>
        <taxon>Bacillota</taxon>
        <taxon>Bacilli</taxon>
        <taxon>Lactobacillales</taxon>
        <taxon>Streptococcaceae</taxon>
        <taxon>Lactococcus</taxon>
    </lineage>
</organism>
<feature type="transmembrane region" description="Helical" evidence="1">
    <location>
        <begin position="106"/>
        <end position="125"/>
    </location>
</feature>
<feature type="transmembrane region" description="Helical" evidence="1">
    <location>
        <begin position="140"/>
        <end position="161"/>
    </location>
</feature>
<geneLocation type="plasmid" evidence="2 3">
    <name>p223B</name>
</geneLocation>
<gene>
    <name evidence="2" type="ORF">LL223_03770</name>
</gene>
<feature type="transmembrane region" description="Helical" evidence="1">
    <location>
        <begin position="48"/>
        <end position="72"/>
    </location>
</feature>
<dbReference type="RefSeq" id="WP_084826197.1">
    <property type="nucleotide sequence ID" value="NZ_CP090360.1"/>
</dbReference>
<dbReference type="Pfam" id="PF13787">
    <property type="entry name" value="HXXEE"/>
    <property type="match status" value="1"/>
</dbReference>
<reference evidence="2" key="1">
    <citation type="submission" date="2023-04" db="EMBL/GenBank/DDBJ databases">
        <title>Lactococcal genome sequencing project.</title>
        <authorList>
            <person name="McDonnell B."/>
        </authorList>
    </citation>
    <scope>NUCLEOTIDE SEQUENCE</scope>
    <source>
        <strain evidence="2">223</strain>
        <plasmid evidence="2">p223B</plasmid>
    </source>
</reference>
<dbReference type="Proteomes" id="UP000663169">
    <property type="component" value="Plasmid p223B"/>
</dbReference>
<dbReference type="EMBL" id="CP135056">
    <property type="protein sequence ID" value="WNO25684.1"/>
    <property type="molecule type" value="Genomic_DNA"/>
</dbReference>
<evidence type="ECO:0000313" key="3">
    <source>
        <dbReference type="Proteomes" id="UP000663169"/>
    </source>
</evidence>
<dbReference type="AlphaFoldDB" id="A0AAJ6N1P9"/>
<keyword evidence="1" id="KW-0812">Transmembrane</keyword>
<evidence type="ECO:0000313" key="2">
    <source>
        <dbReference type="EMBL" id="WNO25684.1"/>
    </source>
</evidence>
<proteinExistence type="predicted"/>
<feature type="transmembrane region" description="Helical" evidence="1">
    <location>
        <begin position="6"/>
        <end position="27"/>
    </location>
</feature>
<keyword evidence="1" id="KW-1133">Transmembrane helix</keyword>